<proteinExistence type="predicted"/>
<sequence>MTVIGPDPGGFLYPKGAYYVGHDRVNAAGETVMGWTGTARLVTYYKSDAIEYIKKFGDVSLQKKQIEKGTGGWDKWPPTYDLTGDFEGQGKGSKIKVIKSLDQIRY</sequence>
<organism evidence="1">
    <name type="scientific">marine metagenome</name>
    <dbReference type="NCBI Taxonomy" id="408172"/>
    <lineage>
        <taxon>unclassified sequences</taxon>
        <taxon>metagenomes</taxon>
        <taxon>ecological metagenomes</taxon>
    </lineage>
</organism>
<protein>
    <submittedName>
        <fullName evidence="1">Uncharacterized protein</fullName>
    </submittedName>
</protein>
<accession>A0A382F3Y5</accession>
<dbReference type="AlphaFoldDB" id="A0A382F3Y5"/>
<evidence type="ECO:0000313" key="1">
    <source>
        <dbReference type="EMBL" id="SVB57389.1"/>
    </source>
</evidence>
<name>A0A382F3Y5_9ZZZZ</name>
<gene>
    <name evidence="1" type="ORF">METZ01_LOCUS210243</name>
</gene>
<dbReference type="EMBL" id="UINC01047746">
    <property type="protein sequence ID" value="SVB57389.1"/>
    <property type="molecule type" value="Genomic_DNA"/>
</dbReference>
<reference evidence="1" key="1">
    <citation type="submission" date="2018-05" db="EMBL/GenBank/DDBJ databases">
        <authorList>
            <person name="Lanie J.A."/>
            <person name="Ng W.-L."/>
            <person name="Kazmierczak K.M."/>
            <person name="Andrzejewski T.M."/>
            <person name="Davidsen T.M."/>
            <person name="Wayne K.J."/>
            <person name="Tettelin H."/>
            <person name="Glass J.I."/>
            <person name="Rusch D."/>
            <person name="Podicherti R."/>
            <person name="Tsui H.-C.T."/>
            <person name="Winkler M.E."/>
        </authorList>
    </citation>
    <scope>NUCLEOTIDE SEQUENCE</scope>
</reference>